<dbReference type="CDD" id="cd00118">
    <property type="entry name" value="LysM"/>
    <property type="match status" value="2"/>
</dbReference>
<dbReference type="PANTHER" id="PTHR21666">
    <property type="entry name" value="PEPTIDASE-RELATED"/>
    <property type="match status" value="1"/>
</dbReference>
<dbReference type="Proteomes" id="UP001203945">
    <property type="component" value="Unassembled WGS sequence"/>
</dbReference>
<evidence type="ECO:0000256" key="1">
    <source>
        <dbReference type="SAM" id="MobiDB-lite"/>
    </source>
</evidence>
<dbReference type="Pfam" id="PF01551">
    <property type="entry name" value="Peptidase_M23"/>
    <property type="match status" value="1"/>
</dbReference>
<organism evidence="4 5">
    <name type="scientific">Paracoccus albicereus</name>
    <dbReference type="NCBI Taxonomy" id="2922394"/>
    <lineage>
        <taxon>Bacteria</taxon>
        <taxon>Pseudomonadati</taxon>
        <taxon>Pseudomonadota</taxon>
        <taxon>Alphaproteobacteria</taxon>
        <taxon>Rhodobacterales</taxon>
        <taxon>Paracoccaceae</taxon>
        <taxon>Paracoccus</taxon>
    </lineage>
</organism>
<protein>
    <submittedName>
        <fullName evidence="4">LysM peptidoglycan-binding domain-containing protein</fullName>
    </submittedName>
</protein>
<proteinExistence type="predicted"/>
<name>A0ABT1MQV0_9RHOB</name>
<dbReference type="InterPro" id="IPR050570">
    <property type="entry name" value="Cell_wall_metabolism_enzyme"/>
</dbReference>
<dbReference type="Gene3D" id="3.10.350.10">
    <property type="entry name" value="LysM domain"/>
    <property type="match status" value="1"/>
</dbReference>
<dbReference type="RefSeq" id="WP_255329709.1">
    <property type="nucleotide sequence ID" value="NZ_JAKZEU010000003.1"/>
</dbReference>
<evidence type="ECO:0000259" key="3">
    <source>
        <dbReference type="PROSITE" id="PS51782"/>
    </source>
</evidence>
<dbReference type="PROSITE" id="PS51782">
    <property type="entry name" value="LYSM"/>
    <property type="match status" value="1"/>
</dbReference>
<dbReference type="CDD" id="cd12797">
    <property type="entry name" value="M23_peptidase"/>
    <property type="match status" value="1"/>
</dbReference>
<dbReference type="InterPro" id="IPR016047">
    <property type="entry name" value="M23ase_b-sheet_dom"/>
</dbReference>
<feature type="compositionally biased region" description="Low complexity" evidence="1">
    <location>
        <begin position="132"/>
        <end position="148"/>
    </location>
</feature>
<dbReference type="InterPro" id="IPR036779">
    <property type="entry name" value="LysM_dom_sf"/>
</dbReference>
<comment type="caution">
    <text evidence="4">The sequence shown here is derived from an EMBL/GenBank/DDBJ whole genome shotgun (WGS) entry which is preliminary data.</text>
</comment>
<dbReference type="PROSITE" id="PS51257">
    <property type="entry name" value="PROKAR_LIPOPROTEIN"/>
    <property type="match status" value="1"/>
</dbReference>
<feature type="signal peptide" evidence="2">
    <location>
        <begin position="1"/>
        <end position="20"/>
    </location>
</feature>
<dbReference type="Gene3D" id="2.70.70.10">
    <property type="entry name" value="Glucose Permease (Domain IIA)"/>
    <property type="match status" value="1"/>
</dbReference>
<feature type="chain" id="PRO_5045524048" evidence="2">
    <location>
        <begin position="21"/>
        <end position="369"/>
    </location>
</feature>
<accession>A0ABT1MQV0</accession>
<dbReference type="PANTHER" id="PTHR21666:SF270">
    <property type="entry name" value="MUREIN HYDROLASE ACTIVATOR ENVC"/>
    <property type="match status" value="1"/>
</dbReference>
<gene>
    <name evidence="4" type="ORF">MLD63_09680</name>
</gene>
<feature type="domain" description="LysM" evidence="3">
    <location>
        <begin position="150"/>
        <end position="194"/>
    </location>
</feature>
<dbReference type="InterPro" id="IPR011055">
    <property type="entry name" value="Dup_hybrid_motif"/>
</dbReference>
<dbReference type="InterPro" id="IPR018392">
    <property type="entry name" value="LysM"/>
</dbReference>
<feature type="region of interest" description="Disordered" evidence="1">
    <location>
        <begin position="194"/>
        <end position="259"/>
    </location>
</feature>
<keyword evidence="5" id="KW-1185">Reference proteome</keyword>
<dbReference type="SMART" id="SM00257">
    <property type="entry name" value="LysM"/>
    <property type="match status" value="2"/>
</dbReference>
<reference evidence="4 5" key="1">
    <citation type="submission" date="2022-03" db="EMBL/GenBank/DDBJ databases">
        <authorList>
            <person name="He Y."/>
        </authorList>
    </citation>
    <scope>NUCLEOTIDE SEQUENCE [LARGE SCALE GENOMIC DNA]</scope>
    <source>
        <strain evidence="4 5">TK19116</strain>
    </source>
</reference>
<dbReference type="Pfam" id="PF01476">
    <property type="entry name" value="LysM"/>
    <property type="match status" value="2"/>
</dbReference>
<feature type="region of interest" description="Disordered" evidence="1">
    <location>
        <begin position="114"/>
        <end position="155"/>
    </location>
</feature>
<evidence type="ECO:0000313" key="5">
    <source>
        <dbReference type="Proteomes" id="UP001203945"/>
    </source>
</evidence>
<evidence type="ECO:0000256" key="2">
    <source>
        <dbReference type="SAM" id="SignalP"/>
    </source>
</evidence>
<feature type="compositionally biased region" description="Polar residues" evidence="1">
    <location>
        <begin position="201"/>
        <end position="217"/>
    </location>
</feature>
<evidence type="ECO:0000313" key="4">
    <source>
        <dbReference type="EMBL" id="MCQ0970694.1"/>
    </source>
</evidence>
<dbReference type="EMBL" id="JAKZEU010000003">
    <property type="protein sequence ID" value="MCQ0970694.1"/>
    <property type="molecule type" value="Genomic_DNA"/>
</dbReference>
<sequence length="369" mass="37345">MRLRILGASALMMGLASCGANGTFDPDLRGLMGGPTTADAAGRAAPRPAPDARGVITFPNAQVAVARQGDSVATIAARLGIGAAELASHNAIDANAVLQEGAIVALPRRIPAGAPGPSGQVSTTGQVTDPFAGQSAASAPAAGTSSATPREHVVQPGETAWSIARRYSVGINDLAAWNGLPDNMAIRTGQRLLVPVPGQQPPSETQAVSAPGTGTRTPQPPSAARPLPEETTQPASTPVERPDGPDLGDTRTAASGSGQLRMPVNGAIIRPYEKGRNEGIDISAPQGTSVSAAGAGRVAAITRDTDGVPIVVIRHDGDLMTVYAGLNDLTVAKGDSVTSGQKLGTATAAGVVHFEVRRGFDSTDPEAFF</sequence>
<keyword evidence="2" id="KW-0732">Signal</keyword>
<dbReference type="SUPFAM" id="SSF51261">
    <property type="entry name" value="Duplicated hybrid motif"/>
    <property type="match status" value="1"/>
</dbReference>
<dbReference type="SUPFAM" id="SSF54106">
    <property type="entry name" value="LysM domain"/>
    <property type="match status" value="1"/>
</dbReference>